<proteinExistence type="predicted"/>
<dbReference type="Pfam" id="PF00144">
    <property type="entry name" value="Beta-lactamase"/>
    <property type="match status" value="1"/>
</dbReference>
<gene>
    <name evidence="2" type="ORF">NSCI0253_LOCUS29734</name>
</gene>
<organism evidence="2">
    <name type="scientific">Noctiluca scintillans</name>
    <name type="common">Sea sparkle</name>
    <name type="synonym">Red tide dinoflagellate</name>
    <dbReference type="NCBI Taxonomy" id="2966"/>
    <lineage>
        <taxon>Eukaryota</taxon>
        <taxon>Sar</taxon>
        <taxon>Alveolata</taxon>
        <taxon>Dinophyceae</taxon>
        <taxon>Noctilucales</taxon>
        <taxon>Noctilucaceae</taxon>
        <taxon>Noctiluca</taxon>
    </lineage>
</organism>
<dbReference type="AlphaFoldDB" id="A0A7S1AIX2"/>
<dbReference type="PANTHER" id="PTHR43283">
    <property type="entry name" value="BETA-LACTAMASE-RELATED"/>
    <property type="match status" value="1"/>
</dbReference>
<feature type="domain" description="Beta-lactamase-related" evidence="1">
    <location>
        <begin position="23"/>
        <end position="390"/>
    </location>
</feature>
<name>A0A7S1AIX2_NOCSC</name>
<accession>A0A7S1AIX2</accession>
<reference evidence="2" key="1">
    <citation type="submission" date="2021-01" db="EMBL/GenBank/DDBJ databases">
        <authorList>
            <person name="Corre E."/>
            <person name="Pelletier E."/>
            <person name="Niang G."/>
            <person name="Scheremetjew M."/>
            <person name="Finn R."/>
            <person name="Kale V."/>
            <person name="Holt S."/>
            <person name="Cochrane G."/>
            <person name="Meng A."/>
            <person name="Brown T."/>
            <person name="Cohen L."/>
        </authorList>
    </citation>
    <scope>NUCLEOTIDE SEQUENCE</scope>
</reference>
<evidence type="ECO:0000313" key="2">
    <source>
        <dbReference type="EMBL" id="CAD8855382.1"/>
    </source>
</evidence>
<dbReference type="EMBL" id="HBFQ01042074">
    <property type="protein sequence ID" value="CAD8855382.1"/>
    <property type="molecule type" value="Transcribed_RNA"/>
</dbReference>
<evidence type="ECO:0000259" key="1">
    <source>
        <dbReference type="Pfam" id="PF00144"/>
    </source>
</evidence>
<dbReference type="InterPro" id="IPR012338">
    <property type="entry name" value="Beta-lactam/transpept-like"/>
</dbReference>
<sequence length="414" mass="45306">MNPGSLVPPEQVGMSKEQLFELDQWFLRLKVDGRVPGCVLAVARDEKVCHFTVQGERDIDSNKPMTGDTIFRVFSLSKVVTGIACMQLYEKSLFQLDDPIHKFLPQFKEMTVMRLLEDGTTKTEPMKEAITVRHLLTHTSGLTYGIMNPTAIGQAYQAADVDMNAESGKSLEHFANCVAKVPLMFQPGEAFQYGISVDVLGRLVEIWSGLPFADYLEECIFKPLGMKDTGFFVPAEHLDRLATLYQLSPEGSLVPCEAMGPLSTAVPVTPPSFASGGGGLVSTPNDYLKLALMLAGGGTFGGKRILGRKTVELMTRNHLPKGQDVSDLKGALPDFLTTRGLGVGLGVFVVLNVDLGVHCSPGTFFWQGLGSTYFFHDPVEKLTALAFTSFFPCFHESVRHINYALRSLTSQALL</sequence>
<dbReference type="InterPro" id="IPR001466">
    <property type="entry name" value="Beta-lactam-related"/>
</dbReference>
<dbReference type="Gene3D" id="3.40.710.10">
    <property type="entry name" value="DD-peptidase/beta-lactamase superfamily"/>
    <property type="match status" value="1"/>
</dbReference>
<dbReference type="PANTHER" id="PTHR43283:SF3">
    <property type="entry name" value="BETA-LACTAMASE FAMILY PROTEIN (AFU_ORTHOLOGUE AFUA_5G07500)"/>
    <property type="match status" value="1"/>
</dbReference>
<dbReference type="InterPro" id="IPR050789">
    <property type="entry name" value="Diverse_Enzym_Activities"/>
</dbReference>
<protein>
    <recommendedName>
        <fullName evidence="1">Beta-lactamase-related domain-containing protein</fullName>
    </recommendedName>
</protein>
<dbReference type="SUPFAM" id="SSF56601">
    <property type="entry name" value="beta-lactamase/transpeptidase-like"/>
    <property type="match status" value="1"/>
</dbReference>